<dbReference type="GO" id="GO:0004807">
    <property type="term" value="F:triose-phosphate isomerase activity"/>
    <property type="evidence" value="ECO:0007669"/>
    <property type="project" value="UniProtKB-UniRule"/>
</dbReference>
<keyword evidence="8 9" id="KW-0413">Isomerase</keyword>
<dbReference type="InterPro" id="IPR022896">
    <property type="entry name" value="TrioseP_Isoase_bac/euk"/>
</dbReference>
<comment type="catalytic activity">
    <reaction evidence="9 10">
        <text>D-glyceraldehyde 3-phosphate = dihydroxyacetone phosphate</text>
        <dbReference type="Rhea" id="RHEA:18585"/>
        <dbReference type="ChEBI" id="CHEBI:57642"/>
        <dbReference type="ChEBI" id="CHEBI:59776"/>
        <dbReference type="EC" id="5.3.1.1"/>
    </reaction>
</comment>
<evidence type="ECO:0000313" key="12">
    <source>
        <dbReference type="Proteomes" id="UP000192790"/>
    </source>
</evidence>
<dbReference type="PANTHER" id="PTHR21139:SF42">
    <property type="entry name" value="TRIOSEPHOSPHATE ISOMERASE"/>
    <property type="match status" value="1"/>
</dbReference>
<comment type="subunit">
    <text evidence="9 10">Homodimer.</text>
</comment>
<dbReference type="FunFam" id="3.20.20.70:FF:000016">
    <property type="entry name" value="Triosephosphate isomerase"/>
    <property type="match status" value="1"/>
</dbReference>
<dbReference type="Proteomes" id="UP000192790">
    <property type="component" value="Unassembled WGS sequence"/>
</dbReference>
<keyword evidence="7 9" id="KW-0324">Glycolysis</keyword>
<dbReference type="AlphaFoldDB" id="A0A1W2A7U0"/>
<dbReference type="GO" id="GO:0006096">
    <property type="term" value="P:glycolytic process"/>
    <property type="evidence" value="ECO:0007669"/>
    <property type="project" value="UniProtKB-UniRule"/>
</dbReference>
<dbReference type="STRING" id="1122930.SAMN02745168_1577"/>
<dbReference type="GO" id="GO:0046166">
    <property type="term" value="P:glyceraldehyde-3-phosphate biosynthetic process"/>
    <property type="evidence" value="ECO:0007669"/>
    <property type="project" value="TreeGrafter"/>
</dbReference>
<proteinExistence type="inferred from homology"/>
<feature type="binding site" evidence="9">
    <location>
        <position position="217"/>
    </location>
    <ligand>
        <name>substrate</name>
    </ligand>
</feature>
<evidence type="ECO:0000256" key="7">
    <source>
        <dbReference type="ARBA" id="ARBA00023152"/>
    </source>
</evidence>
<dbReference type="NCBIfam" id="TIGR00419">
    <property type="entry name" value="tim"/>
    <property type="match status" value="1"/>
</dbReference>
<feature type="active site" description="Proton acceptor" evidence="9">
    <location>
        <position position="171"/>
    </location>
</feature>
<dbReference type="InterPro" id="IPR020861">
    <property type="entry name" value="Triosephosphate_isomerase_AS"/>
</dbReference>
<comment type="caution">
    <text evidence="9">Lacks conserved residue(s) required for the propagation of feature annotation.</text>
</comment>
<dbReference type="InterPro" id="IPR035990">
    <property type="entry name" value="TIM_sf"/>
</dbReference>
<comment type="subcellular location">
    <subcellularLocation>
        <location evidence="9 10">Cytoplasm</location>
    </subcellularLocation>
</comment>
<dbReference type="GO" id="GO:0006094">
    <property type="term" value="P:gluconeogenesis"/>
    <property type="evidence" value="ECO:0007669"/>
    <property type="project" value="UniProtKB-UniRule"/>
</dbReference>
<evidence type="ECO:0000256" key="2">
    <source>
        <dbReference type="ARBA" id="ARBA00007422"/>
    </source>
</evidence>
<dbReference type="SUPFAM" id="SSF51351">
    <property type="entry name" value="Triosephosphate isomerase (TIM)"/>
    <property type="match status" value="1"/>
</dbReference>
<name>A0A1W2A7U0_9FIRM</name>
<dbReference type="HAMAP" id="MF_00147_B">
    <property type="entry name" value="TIM_B"/>
    <property type="match status" value="1"/>
</dbReference>
<dbReference type="EC" id="5.3.1.1" evidence="3 9"/>
<dbReference type="PANTHER" id="PTHR21139">
    <property type="entry name" value="TRIOSEPHOSPHATE ISOMERASE"/>
    <property type="match status" value="1"/>
</dbReference>
<evidence type="ECO:0000256" key="3">
    <source>
        <dbReference type="ARBA" id="ARBA00011940"/>
    </source>
</evidence>
<dbReference type="PROSITE" id="PS51440">
    <property type="entry name" value="TIM_2"/>
    <property type="match status" value="1"/>
</dbReference>
<dbReference type="OrthoDB" id="9809429at2"/>
<dbReference type="GO" id="GO:0005829">
    <property type="term" value="C:cytosol"/>
    <property type="evidence" value="ECO:0007669"/>
    <property type="project" value="TreeGrafter"/>
</dbReference>
<evidence type="ECO:0000256" key="9">
    <source>
        <dbReference type="HAMAP-Rule" id="MF_00147"/>
    </source>
</evidence>
<organism evidence="11 12">
    <name type="scientific">Papillibacter cinnamivorans DSM 12816</name>
    <dbReference type="NCBI Taxonomy" id="1122930"/>
    <lineage>
        <taxon>Bacteria</taxon>
        <taxon>Bacillati</taxon>
        <taxon>Bacillota</taxon>
        <taxon>Clostridia</taxon>
        <taxon>Eubacteriales</taxon>
        <taxon>Oscillospiraceae</taxon>
        <taxon>Papillibacter</taxon>
    </lineage>
</organism>
<dbReference type="InterPro" id="IPR000652">
    <property type="entry name" value="Triosephosphate_isomerase"/>
</dbReference>
<protein>
    <recommendedName>
        <fullName evidence="4 9">Triosephosphate isomerase</fullName>
        <shortName evidence="9">TIM</shortName>
        <shortName evidence="9">TPI</shortName>
        <ecNumber evidence="3 9">5.3.1.1</ecNumber>
    </recommendedName>
    <alternativeName>
        <fullName evidence="9">Triose-phosphate isomerase</fullName>
    </alternativeName>
</protein>
<keyword evidence="12" id="KW-1185">Reference proteome</keyword>
<keyword evidence="6 9" id="KW-0963">Cytoplasm</keyword>
<dbReference type="EMBL" id="FWXW01000003">
    <property type="protein sequence ID" value="SMC56338.1"/>
    <property type="molecule type" value="Genomic_DNA"/>
</dbReference>
<evidence type="ECO:0000256" key="8">
    <source>
        <dbReference type="ARBA" id="ARBA00023235"/>
    </source>
</evidence>
<keyword evidence="5 9" id="KW-0312">Gluconeogenesis</keyword>
<evidence type="ECO:0000256" key="4">
    <source>
        <dbReference type="ARBA" id="ARBA00019397"/>
    </source>
</evidence>
<feature type="binding site" evidence="9">
    <location>
        <begin position="13"/>
        <end position="15"/>
    </location>
    <ligand>
        <name>substrate</name>
    </ligand>
</feature>
<evidence type="ECO:0000256" key="6">
    <source>
        <dbReference type="ARBA" id="ARBA00022490"/>
    </source>
</evidence>
<dbReference type="CDD" id="cd00311">
    <property type="entry name" value="TIM"/>
    <property type="match status" value="1"/>
</dbReference>
<evidence type="ECO:0000313" key="11">
    <source>
        <dbReference type="EMBL" id="SMC56338.1"/>
    </source>
</evidence>
<sequence>MNRRYRKTIIAGNWKMNKTATETRIYADQMKTLLPKAKWCEIVLCVSFVNIPTAAKSFKDTRLSVGAQNLHYAPEGAYTGEVSASMLKDAGTKYVIVGHSERRAQFGETDLMVNKKARAAVDAGLYPIICVGETEEQRELGLTAELVSLQVRAALAGISADKLRRVVIAYEPVWAIGTGNTATSAQAGEICNEIRATIRHLYGARIARSVTILYGGSMNPENAYELLSQPDIDGGLVGNASLSASDFTAIINAANQE</sequence>
<comment type="pathway">
    <text evidence="1 9 10">Carbohydrate degradation; glycolysis; D-glyceraldehyde 3-phosphate from glycerone phosphate: step 1/1.</text>
</comment>
<accession>A0A1W2A7U0</accession>
<gene>
    <name evidence="9" type="primary">tpiA</name>
    <name evidence="11" type="ORF">SAMN02745168_1577</name>
</gene>
<evidence type="ECO:0000256" key="10">
    <source>
        <dbReference type="RuleBase" id="RU363013"/>
    </source>
</evidence>
<dbReference type="Gene3D" id="3.20.20.70">
    <property type="entry name" value="Aldolase class I"/>
    <property type="match status" value="1"/>
</dbReference>
<feature type="binding site" evidence="9">
    <location>
        <position position="177"/>
    </location>
    <ligand>
        <name>substrate</name>
    </ligand>
</feature>
<comment type="pathway">
    <text evidence="9 10">Carbohydrate biosynthesis; gluconeogenesis.</text>
</comment>
<feature type="active site" description="Electrophile" evidence="9">
    <location>
        <position position="99"/>
    </location>
</feature>
<evidence type="ECO:0000256" key="5">
    <source>
        <dbReference type="ARBA" id="ARBA00022432"/>
    </source>
</evidence>
<comment type="function">
    <text evidence="9">Involved in the gluconeogenesis. Catalyzes stereospecifically the conversion of dihydroxyacetone phosphate (DHAP) to D-glyceraldehyde-3-phosphate (G3P).</text>
</comment>
<dbReference type="PROSITE" id="PS00171">
    <property type="entry name" value="TIM_1"/>
    <property type="match status" value="1"/>
</dbReference>
<dbReference type="UniPathway" id="UPA00138"/>
<dbReference type="GO" id="GO:0019563">
    <property type="term" value="P:glycerol catabolic process"/>
    <property type="evidence" value="ECO:0007669"/>
    <property type="project" value="TreeGrafter"/>
</dbReference>
<reference evidence="11 12" key="1">
    <citation type="submission" date="2017-04" db="EMBL/GenBank/DDBJ databases">
        <authorList>
            <person name="Afonso C.L."/>
            <person name="Miller P.J."/>
            <person name="Scott M.A."/>
            <person name="Spackman E."/>
            <person name="Goraichik I."/>
            <person name="Dimitrov K.M."/>
            <person name="Suarez D.L."/>
            <person name="Swayne D.E."/>
        </authorList>
    </citation>
    <scope>NUCLEOTIDE SEQUENCE [LARGE SCALE GENOMIC DNA]</scope>
    <source>
        <strain evidence="11 12">DSM 12816</strain>
    </source>
</reference>
<dbReference type="UniPathway" id="UPA00109">
    <property type="reaction ID" value="UER00189"/>
</dbReference>
<dbReference type="InterPro" id="IPR013785">
    <property type="entry name" value="Aldolase_TIM"/>
</dbReference>
<dbReference type="Pfam" id="PF00121">
    <property type="entry name" value="TIM"/>
    <property type="match status" value="1"/>
</dbReference>
<evidence type="ECO:0000256" key="1">
    <source>
        <dbReference type="ARBA" id="ARBA00004680"/>
    </source>
</evidence>
<comment type="similarity">
    <text evidence="2 9 10">Belongs to the triosephosphate isomerase family.</text>
</comment>
<dbReference type="RefSeq" id="WP_084234209.1">
    <property type="nucleotide sequence ID" value="NZ_FWXW01000003.1"/>
</dbReference>